<dbReference type="SUPFAM" id="SSF51905">
    <property type="entry name" value="FAD/NAD(P)-binding domain"/>
    <property type="match status" value="1"/>
</dbReference>
<gene>
    <name evidence="2" type="ORF">IAA08_03640</name>
</gene>
<protein>
    <submittedName>
        <fullName evidence="2">NAD(P)-binding protein</fullName>
    </submittedName>
</protein>
<proteinExistence type="predicted"/>
<evidence type="ECO:0000313" key="3">
    <source>
        <dbReference type="Proteomes" id="UP000824024"/>
    </source>
</evidence>
<sequence>MLHITQIKMPLSHTKEDLIKKACQKARIKQSDLLGFEIGKQSIDARRKEDIHYLYAVYLTVPGSVKIKKGNPEVSLYEKKEYRLPESGDKSLDMRPAVIGCGPGGLFCAYLLALKGYRPLIFERGEKVEDRAEDVKRFWETGILDTHSNVQFGEGGAGTFSDGKLNTAVKDKYGRNRFVLETFVKFGAPQDILYVNKPHIGTDILIRVVRNMRIAIEKLGGEFHFSSCVTDFKIENSCLTGITVNGKEQYQTQAVVLACGHSARDTFETLYQKQVPMEAKAFAAGFRVEHSQDMINLSQYKTTDRSCLPAADYKVTYRATNGRSVYSFCMCPGGYVVNASSEEGRTAVNGMSYRDRGSANANSAIIVSVTPKDYGSDHPLAGMEFQRRLEEKAFALGQGRIPQQLFGDFEKGRKTLAYGQVRGCEKGETVFADLTGILPAEMKEAFCEGMHAFDRKVKGFACPDTILSAVESRTSSPVRILRGDNFESRIRGLYPCGEGAGYAGGITSAAMDGMKTAEALIKKYKPINEQNGR</sequence>
<reference evidence="2" key="2">
    <citation type="submission" date="2021-04" db="EMBL/GenBank/DDBJ databases">
        <authorList>
            <person name="Gilroy R."/>
        </authorList>
    </citation>
    <scope>NUCLEOTIDE SEQUENCE</scope>
    <source>
        <strain evidence="2">CHK192-9172</strain>
    </source>
</reference>
<reference evidence="2" key="1">
    <citation type="journal article" date="2021" name="PeerJ">
        <title>Extensive microbial diversity within the chicken gut microbiome revealed by metagenomics and culture.</title>
        <authorList>
            <person name="Gilroy R."/>
            <person name="Ravi A."/>
            <person name="Getino M."/>
            <person name="Pursley I."/>
            <person name="Horton D.L."/>
            <person name="Alikhan N.F."/>
            <person name="Baker D."/>
            <person name="Gharbi K."/>
            <person name="Hall N."/>
            <person name="Watson M."/>
            <person name="Adriaenssens E.M."/>
            <person name="Foster-Nyarko E."/>
            <person name="Jarju S."/>
            <person name="Secka A."/>
            <person name="Antonio M."/>
            <person name="Oren A."/>
            <person name="Chaudhuri R.R."/>
            <person name="La Ragione R."/>
            <person name="Hildebrand F."/>
            <person name="Pallen M.J."/>
        </authorList>
    </citation>
    <scope>NUCLEOTIDE SEQUENCE</scope>
    <source>
        <strain evidence="2">CHK192-9172</strain>
    </source>
</reference>
<evidence type="ECO:0000313" key="2">
    <source>
        <dbReference type="EMBL" id="HIZ07013.1"/>
    </source>
</evidence>
<dbReference type="AlphaFoldDB" id="A0A9D2D1U6"/>
<dbReference type="InterPro" id="IPR036188">
    <property type="entry name" value="FAD/NAD-bd_sf"/>
</dbReference>
<dbReference type="PANTHER" id="PTHR42842:SF3">
    <property type="entry name" value="FAD_NAD(P)-BINDING OXIDOREDUCTASE FAMILY PROTEIN"/>
    <property type="match status" value="1"/>
</dbReference>
<accession>A0A9D2D1U6</accession>
<dbReference type="Pfam" id="PF13450">
    <property type="entry name" value="NAD_binding_8"/>
    <property type="match status" value="1"/>
</dbReference>
<dbReference type="InterPro" id="IPR028348">
    <property type="entry name" value="FAD-binding_protein"/>
</dbReference>
<dbReference type="EMBL" id="DXCH01000099">
    <property type="protein sequence ID" value="HIZ07013.1"/>
    <property type="molecule type" value="Genomic_DNA"/>
</dbReference>
<dbReference type="PANTHER" id="PTHR42842">
    <property type="entry name" value="FAD/NAD(P)-BINDING OXIDOREDUCTASE"/>
    <property type="match status" value="1"/>
</dbReference>
<organism evidence="2 3">
    <name type="scientific">Candidatus Eubacterium avistercoris</name>
    <dbReference type="NCBI Taxonomy" id="2838567"/>
    <lineage>
        <taxon>Bacteria</taxon>
        <taxon>Bacillati</taxon>
        <taxon>Bacillota</taxon>
        <taxon>Clostridia</taxon>
        <taxon>Eubacteriales</taxon>
        <taxon>Eubacteriaceae</taxon>
        <taxon>Eubacterium</taxon>
    </lineage>
</organism>
<dbReference type="PRINTS" id="PR00419">
    <property type="entry name" value="ADXRDTASE"/>
</dbReference>
<comment type="caution">
    <text evidence="2">The sequence shown here is derived from an EMBL/GenBank/DDBJ whole genome shotgun (WGS) entry which is preliminary data.</text>
</comment>
<dbReference type="PIRSF" id="PIRSF038984">
    <property type="entry name" value="FAD_binding_protein"/>
    <property type="match status" value="1"/>
</dbReference>
<dbReference type="Proteomes" id="UP000824024">
    <property type="component" value="Unassembled WGS sequence"/>
</dbReference>
<dbReference type="Gene3D" id="3.50.50.60">
    <property type="entry name" value="FAD/NAD(P)-binding domain"/>
    <property type="match status" value="2"/>
</dbReference>
<dbReference type="Gene3D" id="3.30.70.2700">
    <property type="match status" value="1"/>
</dbReference>
<evidence type="ECO:0000259" key="1">
    <source>
        <dbReference type="Pfam" id="PF21688"/>
    </source>
</evidence>
<name>A0A9D2D1U6_9FIRM</name>
<feature type="domain" description="FAD-dependent protein C-terminal" evidence="1">
    <location>
        <begin position="281"/>
        <end position="474"/>
    </location>
</feature>
<dbReference type="Pfam" id="PF21688">
    <property type="entry name" value="FAD-depend_C"/>
    <property type="match status" value="1"/>
</dbReference>
<dbReference type="InterPro" id="IPR049516">
    <property type="entry name" value="FAD-depend_C"/>
</dbReference>